<accession>A0A402D0C6</accession>
<dbReference type="KEGG" id="ccot:CCAX7_57550"/>
<protein>
    <submittedName>
        <fullName evidence="1">Uncharacterized protein</fullName>
    </submittedName>
</protein>
<dbReference type="Pfam" id="PF22564">
    <property type="entry name" value="HAAS"/>
    <property type="match status" value="1"/>
</dbReference>
<dbReference type="Proteomes" id="UP000287394">
    <property type="component" value="Chromosome"/>
</dbReference>
<gene>
    <name evidence="1" type="ORF">CCAX7_57550</name>
</gene>
<dbReference type="RefSeq" id="WP_119322969.1">
    <property type="nucleotide sequence ID" value="NZ_AP025739.1"/>
</dbReference>
<dbReference type="EMBL" id="AP025739">
    <property type="protein sequence ID" value="BDI33704.1"/>
    <property type="molecule type" value="Genomic_DNA"/>
</dbReference>
<evidence type="ECO:0000313" key="2">
    <source>
        <dbReference type="Proteomes" id="UP000287394"/>
    </source>
</evidence>
<organism evidence="1 2">
    <name type="scientific">Capsulimonas corticalis</name>
    <dbReference type="NCBI Taxonomy" id="2219043"/>
    <lineage>
        <taxon>Bacteria</taxon>
        <taxon>Bacillati</taxon>
        <taxon>Armatimonadota</taxon>
        <taxon>Armatimonadia</taxon>
        <taxon>Capsulimonadales</taxon>
        <taxon>Capsulimonadaceae</taxon>
        <taxon>Capsulimonas</taxon>
    </lineage>
</organism>
<name>A0A402D0C6_9BACT</name>
<dbReference type="AlphaFoldDB" id="A0A402D0C6"/>
<proteinExistence type="predicted"/>
<evidence type="ECO:0000313" key="1">
    <source>
        <dbReference type="EMBL" id="BDI33704.1"/>
    </source>
</evidence>
<sequence length="348" mass="37186">MDNGSILDPIEQFLAQAEKRLRGQLSPEKLASTLAEAHEHLTCRAEELTAGGLAPDAAAATAVASFGKPREWAREILVSEHMTPYLRVANNISIGGFTLFLLATPLAIPALAIVERDQFAPIIALIAGAALAFAVANLGALVARRCAAKTLIGVVAAAAVVSYLVIGLSANPLAKILMQRRIVAQAQDSIRTDVNLLQQGIQVYGASTLPAKVPNSLKITGGFLAPVARTHPASMKALSGGSTEAVATEELAAQRWRDFGAVRLAECRMGLVDLQNRPVTHMNTLQVFSTFQGDDFDSAIAQQAVYWVLIQGAFCLALCFISAQLGRLIHRVHTTLRAQRKMSRSLFS</sequence>
<keyword evidence="2" id="KW-1185">Reference proteome</keyword>
<reference evidence="1 2" key="1">
    <citation type="journal article" date="2019" name="Int. J. Syst. Evol. Microbiol.">
        <title>Capsulimonas corticalis gen. nov., sp. nov., an aerobic capsulated bacterium, of a novel bacterial order, Capsulimonadales ord. nov., of the class Armatimonadia of the phylum Armatimonadetes.</title>
        <authorList>
            <person name="Li J."/>
            <person name="Kudo C."/>
            <person name="Tonouchi A."/>
        </authorList>
    </citation>
    <scope>NUCLEOTIDE SEQUENCE [LARGE SCALE GENOMIC DNA]</scope>
    <source>
        <strain evidence="1 2">AX-7</strain>
    </source>
</reference>